<sequence length="166" mass="19719">MKVVKETRERFGRFFFRFPEGESAADVFDRVASFLESLWRDIDMRRLDQDENSETNLVIVSHGLTSRVFLMKWFKWTVEQFERLNNLGNCEYRVMQLGPGGDYSLAIHHSREELESWGLSPEMIKDQEWRATAKKGSWNEEYTWYLDSFFDHLKDSEENGEAEEGL</sequence>
<dbReference type="EMBL" id="JADCNL010000184">
    <property type="protein sequence ID" value="KAG0449486.1"/>
    <property type="molecule type" value="Genomic_DNA"/>
</dbReference>
<gene>
    <name evidence="1" type="ORF">HPP92_027333</name>
</gene>
<evidence type="ECO:0000313" key="2">
    <source>
        <dbReference type="Proteomes" id="UP000636800"/>
    </source>
</evidence>
<dbReference type="Pfam" id="PF00300">
    <property type="entry name" value="His_Phos_1"/>
    <property type="match status" value="1"/>
</dbReference>
<reference evidence="1 2" key="1">
    <citation type="journal article" date="2020" name="Nat. Food">
        <title>A phased Vanilla planifolia genome enables genetic improvement of flavour and production.</title>
        <authorList>
            <person name="Hasing T."/>
            <person name="Tang H."/>
            <person name="Brym M."/>
            <person name="Khazi F."/>
            <person name="Huang T."/>
            <person name="Chambers A.H."/>
        </authorList>
    </citation>
    <scope>NUCLEOTIDE SEQUENCE [LARGE SCALE GENOMIC DNA]</scope>
    <source>
        <tissue evidence="1">Leaf</tissue>
    </source>
</reference>
<dbReference type="SUPFAM" id="SSF53254">
    <property type="entry name" value="Phosphoglycerate mutase-like"/>
    <property type="match status" value="1"/>
</dbReference>
<comment type="caution">
    <text evidence="1">The sequence shown here is derived from an EMBL/GenBank/DDBJ whole genome shotgun (WGS) entry which is preliminary data.</text>
</comment>
<proteinExistence type="predicted"/>
<organism evidence="1 2">
    <name type="scientific">Vanilla planifolia</name>
    <name type="common">Vanilla</name>
    <dbReference type="NCBI Taxonomy" id="51239"/>
    <lineage>
        <taxon>Eukaryota</taxon>
        <taxon>Viridiplantae</taxon>
        <taxon>Streptophyta</taxon>
        <taxon>Embryophyta</taxon>
        <taxon>Tracheophyta</taxon>
        <taxon>Spermatophyta</taxon>
        <taxon>Magnoliopsida</taxon>
        <taxon>Liliopsida</taxon>
        <taxon>Asparagales</taxon>
        <taxon>Orchidaceae</taxon>
        <taxon>Vanilloideae</taxon>
        <taxon>Vanilleae</taxon>
        <taxon>Vanilla</taxon>
    </lineage>
</organism>
<accession>A0A835U7Z1</accession>
<dbReference type="Proteomes" id="UP000636800">
    <property type="component" value="Unassembled WGS sequence"/>
</dbReference>
<protein>
    <submittedName>
        <fullName evidence="1">Uncharacterized protein</fullName>
    </submittedName>
</protein>
<dbReference type="AlphaFoldDB" id="A0A835U7Z1"/>
<name>A0A835U7Z1_VANPL</name>
<keyword evidence="2" id="KW-1185">Reference proteome</keyword>
<dbReference type="InterPro" id="IPR013078">
    <property type="entry name" value="His_Pase_superF_clade-1"/>
</dbReference>
<dbReference type="InterPro" id="IPR029033">
    <property type="entry name" value="His_PPase_superfam"/>
</dbReference>
<evidence type="ECO:0000313" key="1">
    <source>
        <dbReference type="EMBL" id="KAG0449486.1"/>
    </source>
</evidence>
<dbReference type="InterPro" id="IPR052765">
    <property type="entry name" value="PGM-Related"/>
</dbReference>
<dbReference type="PANTHER" id="PTHR46192">
    <property type="entry name" value="BROAD-RANGE ACID PHOSPHATASE DET1"/>
    <property type="match status" value="1"/>
</dbReference>
<dbReference type="Gene3D" id="3.40.50.1240">
    <property type="entry name" value="Phosphoglycerate mutase-like"/>
    <property type="match status" value="1"/>
</dbReference>